<comment type="similarity">
    <text evidence="1">Belongs to the glycosyl hydrolase 3 family.</text>
</comment>
<accession>K1T482</accession>
<evidence type="ECO:0000256" key="1">
    <source>
        <dbReference type="ARBA" id="ARBA00005336"/>
    </source>
</evidence>
<gene>
    <name evidence="4" type="ORF">LEA_10761</name>
</gene>
<dbReference type="InterPro" id="IPR050288">
    <property type="entry name" value="Cellulose_deg_GH3"/>
</dbReference>
<name>K1T482_9ZZZZ</name>
<dbReference type="PANTHER" id="PTHR42715:SF10">
    <property type="entry name" value="BETA-GLUCOSIDASE"/>
    <property type="match status" value="1"/>
</dbReference>
<dbReference type="PANTHER" id="PTHR42715">
    <property type="entry name" value="BETA-GLUCOSIDASE"/>
    <property type="match status" value="1"/>
</dbReference>
<keyword evidence="2" id="KW-0378">Hydrolase</keyword>
<feature type="non-terminal residue" evidence="4">
    <location>
        <position position="1"/>
    </location>
</feature>
<sequence>ADYASAATFDAAKYDDPNAVMPTTGANNGLKLADLTGVAYDDPKWEQLLDELTVNDLFSLTADGGYHTVGVESIGLSATEDCDGPTGVHSNYNPAAGPSYPGTVMLACTWNQPLAKARGEQIAKECAEINCTGWYAPAMNIHRSAFGGRNFEYYSECGVLSGLTAAAEVSGATENGLICYVKHFAFNDQDNYRQNNICTWLNEQSAREIYLKAV</sequence>
<dbReference type="EMBL" id="AJWY01007243">
    <property type="protein sequence ID" value="EKC64548.1"/>
    <property type="molecule type" value="Genomic_DNA"/>
</dbReference>
<proteinExistence type="inferred from homology"/>
<evidence type="ECO:0000256" key="2">
    <source>
        <dbReference type="ARBA" id="ARBA00022801"/>
    </source>
</evidence>
<feature type="domain" description="Glycoside hydrolase family 3 N-terminal" evidence="3">
    <location>
        <begin position="98"/>
        <end position="186"/>
    </location>
</feature>
<evidence type="ECO:0000313" key="4">
    <source>
        <dbReference type="EMBL" id="EKC64548.1"/>
    </source>
</evidence>
<dbReference type="SUPFAM" id="SSF51445">
    <property type="entry name" value="(Trans)glycosidases"/>
    <property type="match status" value="1"/>
</dbReference>
<protein>
    <submittedName>
        <fullName evidence="4">Beta-glucosidase</fullName>
    </submittedName>
</protein>
<comment type="caution">
    <text evidence="4">The sequence shown here is derived from an EMBL/GenBank/DDBJ whole genome shotgun (WGS) entry which is preliminary data.</text>
</comment>
<reference evidence="4" key="1">
    <citation type="journal article" date="2013" name="Environ. Microbiol.">
        <title>Microbiota from the distal guts of lean and obese adolescents exhibit partial functional redundancy besides clear differences in community structure.</title>
        <authorList>
            <person name="Ferrer M."/>
            <person name="Ruiz A."/>
            <person name="Lanza F."/>
            <person name="Haange S.B."/>
            <person name="Oberbach A."/>
            <person name="Till H."/>
            <person name="Bargiela R."/>
            <person name="Campoy C."/>
            <person name="Segura M.T."/>
            <person name="Richter M."/>
            <person name="von Bergen M."/>
            <person name="Seifert J."/>
            <person name="Suarez A."/>
        </authorList>
    </citation>
    <scope>NUCLEOTIDE SEQUENCE</scope>
</reference>
<dbReference type="Gene3D" id="3.20.20.300">
    <property type="entry name" value="Glycoside hydrolase, family 3, N-terminal domain"/>
    <property type="match status" value="1"/>
</dbReference>
<dbReference type="AlphaFoldDB" id="K1T482"/>
<dbReference type="Pfam" id="PF00933">
    <property type="entry name" value="Glyco_hydro_3"/>
    <property type="match status" value="1"/>
</dbReference>
<dbReference type="GO" id="GO:0005975">
    <property type="term" value="P:carbohydrate metabolic process"/>
    <property type="evidence" value="ECO:0007669"/>
    <property type="project" value="InterPro"/>
</dbReference>
<dbReference type="InterPro" id="IPR001764">
    <property type="entry name" value="Glyco_hydro_3_N"/>
</dbReference>
<dbReference type="PRINTS" id="PR00133">
    <property type="entry name" value="GLHYDRLASE3"/>
</dbReference>
<evidence type="ECO:0000259" key="3">
    <source>
        <dbReference type="Pfam" id="PF00933"/>
    </source>
</evidence>
<organism evidence="4">
    <name type="scientific">human gut metagenome</name>
    <dbReference type="NCBI Taxonomy" id="408170"/>
    <lineage>
        <taxon>unclassified sequences</taxon>
        <taxon>metagenomes</taxon>
        <taxon>organismal metagenomes</taxon>
    </lineage>
</organism>
<dbReference type="InterPro" id="IPR036962">
    <property type="entry name" value="Glyco_hydro_3_N_sf"/>
</dbReference>
<dbReference type="InterPro" id="IPR017853">
    <property type="entry name" value="GH"/>
</dbReference>
<dbReference type="GO" id="GO:0004553">
    <property type="term" value="F:hydrolase activity, hydrolyzing O-glycosyl compounds"/>
    <property type="evidence" value="ECO:0007669"/>
    <property type="project" value="InterPro"/>
</dbReference>